<reference evidence="4 5" key="1">
    <citation type="journal article" date="2018" name="IMA Fungus">
        <title>IMA Genome-F 9: Draft genome sequence of Annulohypoxylon stygium, Aspergillus mulundensis, Berkeleyomyces basicola (syn. Thielaviopsis basicola), Ceratocystis smalleyi, two Cercospora beticola strains, Coleophoma cylindrospora, Fusarium fracticaudum, Phialophora cf. hyalina, and Morchella septimelata.</title>
        <authorList>
            <person name="Wingfield B.D."/>
            <person name="Bills G.F."/>
            <person name="Dong Y."/>
            <person name="Huang W."/>
            <person name="Nel W.J."/>
            <person name="Swalarsk-Parry B.S."/>
            <person name="Vaghefi N."/>
            <person name="Wilken P.M."/>
            <person name="An Z."/>
            <person name="de Beer Z.W."/>
            <person name="De Vos L."/>
            <person name="Chen L."/>
            <person name="Duong T.A."/>
            <person name="Gao Y."/>
            <person name="Hammerbacher A."/>
            <person name="Kikkert J.R."/>
            <person name="Li Y."/>
            <person name="Li H."/>
            <person name="Li K."/>
            <person name="Li Q."/>
            <person name="Liu X."/>
            <person name="Ma X."/>
            <person name="Naidoo K."/>
            <person name="Pethybridge S.J."/>
            <person name="Sun J."/>
            <person name="Steenkamp E.T."/>
            <person name="van der Nest M.A."/>
            <person name="van Wyk S."/>
            <person name="Wingfield M.J."/>
            <person name="Xiong C."/>
            <person name="Yue Q."/>
            <person name="Zhang X."/>
        </authorList>
    </citation>
    <scope>NUCLEOTIDE SEQUENCE [LARGE SCALE GENOMIC DNA]</scope>
    <source>
        <strain evidence="4 5">BP6252</strain>
    </source>
</reference>
<organism evidence="4 5">
    <name type="scientific">Coleophoma cylindrospora</name>
    <dbReference type="NCBI Taxonomy" id="1849047"/>
    <lineage>
        <taxon>Eukaryota</taxon>
        <taxon>Fungi</taxon>
        <taxon>Dikarya</taxon>
        <taxon>Ascomycota</taxon>
        <taxon>Pezizomycotina</taxon>
        <taxon>Leotiomycetes</taxon>
        <taxon>Helotiales</taxon>
        <taxon>Dermateaceae</taxon>
        <taxon>Coleophoma</taxon>
    </lineage>
</organism>
<feature type="chain" id="PRO_5017826839" description="Mid2 domain-containing protein" evidence="3">
    <location>
        <begin position="26"/>
        <end position="300"/>
    </location>
</feature>
<evidence type="ECO:0000313" key="4">
    <source>
        <dbReference type="EMBL" id="RDW79482.1"/>
    </source>
</evidence>
<proteinExistence type="predicted"/>
<protein>
    <recommendedName>
        <fullName evidence="6">Mid2 domain-containing protein</fullName>
    </recommendedName>
</protein>
<keyword evidence="5" id="KW-1185">Reference proteome</keyword>
<gene>
    <name evidence="4" type="ORF">BP6252_04120</name>
</gene>
<feature type="transmembrane region" description="Helical" evidence="2">
    <location>
        <begin position="205"/>
        <end position="226"/>
    </location>
</feature>
<evidence type="ECO:0000313" key="5">
    <source>
        <dbReference type="Proteomes" id="UP000256645"/>
    </source>
</evidence>
<keyword evidence="3" id="KW-0732">Signal</keyword>
<dbReference type="STRING" id="1849047.A0A3D8RZL1"/>
<dbReference type="Proteomes" id="UP000256645">
    <property type="component" value="Unassembled WGS sequence"/>
</dbReference>
<accession>A0A3D8RZL1</accession>
<dbReference type="OrthoDB" id="5215637at2759"/>
<evidence type="ECO:0000256" key="1">
    <source>
        <dbReference type="SAM" id="MobiDB-lite"/>
    </source>
</evidence>
<evidence type="ECO:0008006" key="6">
    <source>
        <dbReference type="Google" id="ProtNLM"/>
    </source>
</evidence>
<dbReference type="AlphaFoldDB" id="A0A3D8RZL1"/>
<keyword evidence="2" id="KW-0472">Membrane</keyword>
<evidence type="ECO:0000256" key="2">
    <source>
        <dbReference type="SAM" id="Phobius"/>
    </source>
</evidence>
<sequence length="300" mass="30921">MILSSATLAHAALIASFIASSHALAQCYYPDGTAEPNHRPCNQTISGISACCDPLDACSESGFCLGRSGWQYRGSCTDTTWASGNCAKQFPACVTDPSSNKRYNGFTALWSCDPIGTPVANFCCAYGSGESCCGSQFTLGTTGNAFKPGADAVVQSISAAAIAAYTATATGGSASAASTSSPSASATAATATAAPKCDSDLGTKVGVGVGVPLGVLALGILSFLFLREKRHRRDPKQVDAPMDYVHHNDAGVGPGGYTDQAQQPHFAQRGTYHPPKSPWSPAPTYEAPNHTAPQELPSRD</sequence>
<keyword evidence="2" id="KW-0812">Transmembrane</keyword>
<name>A0A3D8RZL1_9HELO</name>
<comment type="caution">
    <text evidence="4">The sequence shown here is derived from an EMBL/GenBank/DDBJ whole genome shotgun (WGS) entry which is preliminary data.</text>
</comment>
<feature type="region of interest" description="Disordered" evidence="1">
    <location>
        <begin position="236"/>
        <end position="300"/>
    </location>
</feature>
<evidence type="ECO:0000256" key="3">
    <source>
        <dbReference type="SAM" id="SignalP"/>
    </source>
</evidence>
<dbReference type="EMBL" id="PDLM01000004">
    <property type="protein sequence ID" value="RDW79482.1"/>
    <property type="molecule type" value="Genomic_DNA"/>
</dbReference>
<feature type="signal peptide" evidence="3">
    <location>
        <begin position="1"/>
        <end position="25"/>
    </location>
</feature>
<keyword evidence="2" id="KW-1133">Transmembrane helix</keyword>